<evidence type="ECO:0000313" key="1">
    <source>
        <dbReference type="EMBL" id="MRX54427.1"/>
    </source>
</evidence>
<dbReference type="Proteomes" id="UP000441585">
    <property type="component" value="Unassembled WGS sequence"/>
</dbReference>
<gene>
    <name evidence="1" type="ORF">GJU41_10625</name>
</gene>
<accession>A0A6I2MAR8</accession>
<keyword evidence="2" id="KW-1185">Reference proteome</keyword>
<name>A0A6I2MAR8_9BACI</name>
<reference evidence="1 2" key="1">
    <citation type="submission" date="2019-11" db="EMBL/GenBank/DDBJ databases">
        <title>Bacillus idriensis genome.</title>
        <authorList>
            <person name="Konopka E.N."/>
            <person name="Newman J.D."/>
        </authorList>
    </citation>
    <scope>NUCLEOTIDE SEQUENCE [LARGE SCALE GENOMIC DNA]</scope>
    <source>
        <strain evidence="1 2">DSM 19097</strain>
    </source>
</reference>
<proteinExistence type="predicted"/>
<protein>
    <recommendedName>
        <fullName evidence="3">Rhodanese-like domain-containing protein</fullName>
    </recommendedName>
</protein>
<evidence type="ECO:0000313" key="2">
    <source>
        <dbReference type="Proteomes" id="UP000441585"/>
    </source>
</evidence>
<organism evidence="1 2">
    <name type="scientific">Metabacillus idriensis</name>
    <dbReference type="NCBI Taxonomy" id="324768"/>
    <lineage>
        <taxon>Bacteria</taxon>
        <taxon>Bacillati</taxon>
        <taxon>Bacillota</taxon>
        <taxon>Bacilli</taxon>
        <taxon>Bacillales</taxon>
        <taxon>Bacillaceae</taxon>
        <taxon>Metabacillus</taxon>
    </lineage>
</organism>
<dbReference type="EMBL" id="WKKF01000002">
    <property type="protein sequence ID" value="MRX54427.1"/>
    <property type="molecule type" value="Genomic_DNA"/>
</dbReference>
<evidence type="ECO:0008006" key="3">
    <source>
        <dbReference type="Google" id="ProtNLM"/>
    </source>
</evidence>
<dbReference type="RefSeq" id="WP_154318573.1">
    <property type="nucleotide sequence ID" value="NZ_CAJGAA010000002.1"/>
</dbReference>
<dbReference type="AlphaFoldDB" id="A0A6I2MAR8"/>
<sequence>MIYFITSIIVLTFIFIYNRYFPVRGIRCSNMPELELGKIDVVDLRDYNESYKDPIPGAMNIPIAYF</sequence>
<comment type="caution">
    <text evidence="1">The sequence shown here is derived from an EMBL/GenBank/DDBJ whole genome shotgun (WGS) entry which is preliminary data.</text>
</comment>